<dbReference type="EMBL" id="CP036525">
    <property type="protein sequence ID" value="QDT04428.1"/>
    <property type="molecule type" value="Genomic_DNA"/>
</dbReference>
<evidence type="ECO:0000259" key="1">
    <source>
        <dbReference type="Pfam" id="PF13480"/>
    </source>
</evidence>
<dbReference type="RefSeq" id="WP_218933978.1">
    <property type="nucleotide sequence ID" value="NZ_CP036525.1"/>
</dbReference>
<accession>A0A517NBP6</accession>
<dbReference type="Pfam" id="PF13480">
    <property type="entry name" value="Acetyltransf_6"/>
    <property type="match status" value="1"/>
</dbReference>
<evidence type="ECO:0000313" key="2">
    <source>
        <dbReference type="EMBL" id="QDT04428.1"/>
    </source>
</evidence>
<reference evidence="2 3" key="1">
    <citation type="submission" date="2019-02" db="EMBL/GenBank/DDBJ databases">
        <title>Deep-cultivation of Planctomycetes and their phenomic and genomic characterization uncovers novel biology.</title>
        <authorList>
            <person name="Wiegand S."/>
            <person name="Jogler M."/>
            <person name="Boedeker C."/>
            <person name="Pinto D."/>
            <person name="Vollmers J."/>
            <person name="Rivas-Marin E."/>
            <person name="Kohn T."/>
            <person name="Peeters S.H."/>
            <person name="Heuer A."/>
            <person name="Rast P."/>
            <person name="Oberbeckmann S."/>
            <person name="Bunk B."/>
            <person name="Jeske O."/>
            <person name="Meyerdierks A."/>
            <person name="Storesund J.E."/>
            <person name="Kallscheuer N."/>
            <person name="Luecker S."/>
            <person name="Lage O.M."/>
            <person name="Pohl T."/>
            <person name="Merkel B.J."/>
            <person name="Hornburger P."/>
            <person name="Mueller R.-W."/>
            <person name="Bruemmer F."/>
            <person name="Labrenz M."/>
            <person name="Spormann A.M."/>
            <person name="Op den Camp H."/>
            <person name="Overmann J."/>
            <person name="Amann R."/>
            <person name="Jetten M.S.M."/>
            <person name="Mascher T."/>
            <person name="Medema M.H."/>
            <person name="Devos D.P."/>
            <person name="Kaster A.-K."/>
            <person name="Ovreas L."/>
            <person name="Rohde M."/>
            <person name="Galperin M.Y."/>
            <person name="Jogler C."/>
        </authorList>
    </citation>
    <scope>NUCLEOTIDE SEQUENCE [LARGE SCALE GENOMIC DNA]</scope>
    <source>
        <strain evidence="2 3">K22_7</strain>
    </source>
</reference>
<dbReference type="InterPro" id="IPR038740">
    <property type="entry name" value="BioF2-like_GNAT_dom"/>
</dbReference>
<gene>
    <name evidence="2" type="ORF">K227x_28190</name>
</gene>
<proteinExistence type="predicted"/>
<name>A0A517NBP6_9BACT</name>
<evidence type="ECO:0000313" key="3">
    <source>
        <dbReference type="Proteomes" id="UP000318538"/>
    </source>
</evidence>
<dbReference type="Proteomes" id="UP000318538">
    <property type="component" value="Chromosome"/>
</dbReference>
<dbReference type="AlphaFoldDB" id="A0A517NBP6"/>
<sequence>MFTIETTDDLEGFLANPEQWNRLSQGVPFRETSWLGPWWRLMGQGRRAHLLVARDSAGTVRGLLPMYQSHAAGVLSMIGDGEACTDHVSVLAESDDAVAVGHAMGRHLAATASDPDQGWEMLDIDGIVEGDIAIAALMSGLKEGGASLHAQSRMSVWYRPADQCWDEHLKRHGKTQRRQMRRWSDRLAGMNKVVAGTPEETKHLLGVVIDMHQRRWNSVGEAGSFANPAFCDFIHATSEDFLSRDQLYLAVIEHEGTPIAGELKFIGRNGVLYCYSAGYDIVYADLEPGRLMCIDGIQEMYRRGWKGIDFMRGDETYKSRYATESHCLLRVRVAAPTLLPRLRHAAWWTGFELKQWARRQSGRPVIAVLDPTSVCGPAPVLTP</sequence>
<dbReference type="SUPFAM" id="SSF55729">
    <property type="entry name" value="Acyl-CoA N-acyltransferases (Nat)"/>
    <property type="match status" value="1"/>
</dbReference>
<keyword evidence="3" id="KW-1185">Reference proteome</keyword>
<organism evidence="2 3">
    <name type="scientific">Rubripirellula lacrimiformis</name>
    <dbReference type="NCBI Taxonomy" id="1930273"/>
    <lineage>
        <taxon>Bacteria</taxon>
        <taxon>Pseudomonadati</taxon>
        <taxon>Planctomycetota</taxon>
        <taxon>Planctomycetia</taxon>
        <taxon>Pirellulales</taxon>
        <taxon>Pirellulaceae</taxon>
        <taxon>Rubripirellula</taxon>
    </lineage>
</organism>
<dbReference type="Gene3D" id="3.40.630.30">
    <property type="match status" value="1"/>
</dbReference>
<dbReference type="InterPro" id="IPR016181">
    <property type="entry name" value="Acyl_CoA_acyltransferase"/>
</dbReference>
<protein>
    <recommendedName>
        <fullName evidence="1">BioF2-like acetyltransferase domain-containing protein</fullName>
    </recommendedName>
</protein>
<dbReference type="KEGG" id="rlc:K227x_28190"/>
<feature type="domain" description="BioF2-like acetyltransferase" evidence="1">
    <location>
        <begin position="177"/>
        <end position="319"/>
    </location>
</feature>